<gene>
    <name evidence="2" type="ORF">BJP34_04640</name>
</gene>
<reference evidence="3" key="1">
    <citation type="submission" date="2016-10" db="EMBL/GenBank/DDBJ databases">
        <title>Comparative genomics uncovers the prolific and rare metabolic potential of the cyanobacterial genus Moorea.</title>
        <authorList>
            <person name="Leao T."/>
            <person name="Castelao G."/>
            <person name="Korobeynikov A."/>
            <person name="Monroe E.A."/>
            <person name="Podell S."/>
            <person name="Glukhov E."/>
            <person name="Allen E."/>
            <person name="Gerwick W.H."/>
            <person name="Gerwick L."/>
        </authorList>
    </citation>
    <scope>NUCLEOTIDE SEQUENCE [LARGE SCALE GENOMIC DNA]</scope>
    <source>
        <strain evidence="3">PAL-8-15-08-1</strain>
    </source>
</reference>
<protein>
    <submittedName>
        <fullName evidence="2">Uncharacterized protein</fullName>
    </submittedName>
</protein>
<keyword evidence="1" id="KW-0472">Membrane</keyword>
<name>A0A1D8TMK1_9CYAN</name>
<dbReference type="STRING" id="1458985.BJP34_04640"/>
<dbReference type="Proteomes" id="UP000177870">
    <property type="component" value="Chromosome"/>
</dbReference>
<proteinExistence type="predicted"/>
<keyword evidence="1" id="KW-0812">Transmembrane</keyword>
<evidence type="ECO:0000313" key="3">
    <source>
        <dbReference type="Proteomes" id="UP000177870"/>
    </source>
</evidence>
<accession>A0A1D8TMK1</accession>
<dbReference type="AlphaFoldDB" id="A0A1D8TMK1"/>
<dbReference type="RefSeq" id="WP_070391341.1">
    <property type="nucleotide sequence ID" value="NZ_CP017599.1"/>
</dbReference>
<dbReference type="OrthoDB" id="425192at2"/>
<dbReference type="EMBL" id="CP017599">
    <property type="protein sequence ID" value="AOW98834.1"/>
    <property type="molecule type" value="Genomic_DNA"/>
</dbReference>
<feature type="transmembrane region" description="Helical" evidence="1">
    <location>
        <begin position="82"/>
        <end position="105"/>
    </location>
</feature>
<evidence type="ECO:0000256" key="1">
    <source>
        <dbReference type="SAM" id="Phobius"/>
    </source>
</evidence>
<sequence length="128" mass="14650">MKENVKKTNSTENLDIQRLQLFIYLVPIFGLFPALWTLYHSQGTREEKTVSRLSVTLAFGWLLGYSLLSAGAQLSEFWTLRLLFLNAMLTSGYFLVSFAVMVRLWQRQSPRLPGISRISEGILGKYLS</sequence>
<keyword evidence="1" id="KW-1133">Transmembrane helix</keyword>
<dbReference type="KEGG" id="mpro:BJP34_04640"/>
<feature type="transmembrane region" description="Helical" evidence="1">
    <location>
        <begin position="51"/>
        <end position="70"/>
    </location>
</feature>
<organism evidence="2 3">
    <name type="scientific">Moorena producens PAL-8-15-08-1</name>
    <dbReference type="NCBI Taxonomy" id="1458985"/>
    <lineage>
        <taxon>Bacteria</taxon>
        <taxon>Bacillati</taxon>
        <taxon>Cyanobacteriota</taxon>
        <taxon>Cyanophyceae</taxon>
        <taxon>Coleofasciculales</taxon>
        <taxon>Coleofasciculaceae</taxon>
        <taxon>Moorena</taxon>
    </lineage>
</organism>
<evidence type="ECO:0000313" key="2">
    <source>
        <dbReference type="EMBL" id="AOW98834.1"/>
    </source>
</evidence>
<feature type="transmembrane region" description="Helical" evidence="1">
    <location>
        <begin position="21"/>
        <end position="39"/>
    </location>
</feature>